<name>C4JLY6_UNCRE</name>
<dbReference type="eggNOG" id="ENOG502QUE5">
    <property type="taxonomic scope" value="Eukaryota"/>
</dbReference>
<evidence type="ECO:0000256" key="1">
    <source>
        <dbReference type="ARBA" id="ARBA00004123"/>
    </source>
</evidence>
<evidence type="ECO:0000256" key="4">
    <source>
        <dbReference type="SAM" id="MobiDB-lite"/>
    </source>
</evidence>
<feature type="region of interest" description="Disordered" evidence="4">
    <location>
        <begin position="197"/>
        <end position="230"/>
    </location>
</feature>
<dbReference type="AlphaFoldDB" id="C4JLY6"/>
<feature type="coiled-coil region" evidence="3">
    <location>
        <begin position="86"/>
        <end position="159"/>
    </location>
</feature>
<dbReference type="HOGENOM" id="CLU_014054_0_0_1"/>
<feature type="region of interest" description="Disordered" evidence="4">
    <location>
        <begin position="1"/>
        <end position="25"/>
    </location>
</feature>
<dbReference type="OMA" id="MEIDFTA"/>
<dbReference type="VEuPathDB" id="FungiDB:UREG_03844"/>
<dbReference type="PROSITE" id="PS00036">
    <property type="entry name" value="BZIP_BASIC"/>
    <property type="match status" value="1"/>
</dbReference>
<dbReference type="GO" id="GO:0000976">
    <property type="term" value="F:transcription cis-regulatory region binding"/>
    <property type="evidence" value="ECO:0007669"/>
    <property type="project" value="InterPro"/>
</dbReference>
<dbReference type="InParanoid" id="C4JLY6"/>
<dbReference type="Proteomes" id="UP000002058">
    <property type="component" value="Unassembled WGS sequence"/>
</dbReference>
<evidence type="ECO:0000256" key="3">
    <source>
        <dbReference type="SAM" id="Coils"/>
    </source>
</evidence>
<dbReference type="RefSeq" id="XP_002544327.1">
    <property type="nucleotide sequence ID" value="XM_002544281.1"/>
</dbReference>
<dbReference type="OrthoDB" id="5374328at2759"/>
<gene>
    <name evidence="6" type="ORF">UREG_03844</name>
</gene>
<dbReference type="InterPro" id="IPR004827">
    <property type="entry name" value="bZIP"/>
</dbReference>
<dbReference type="InterPro" id="IPR018287">
    <property type="entry name" value="Hap4_TF_heteromerisation"/>
</dbReference>
<dbReference type="EMBL" id="CH476616">
    <property type="protein sequence ID" value="EEP78998.1"/>
    <property type="molecule type" value="Genomic_DNA"/>
</dbReference>
<dbReference type="PANTHER" id="PTHR40621:SF7">
    <property type="entry name" value="BZIP DOMAIN-CONTAINING PROTEIN"/>
    <property type="match status" value="1"/>
</dbReference>
<dbReference type="GO" id="GO:0090575">
    <property type="term" value="C:RNA polymerase II transcription regulator complex"/>
    <property type="evidence" value="ECO:0007669"/>
    <property type="project" value="TreeGrafter"/>
</dbReference>
<keyword evidence="3" id="KW-0175">Coiled coil</keyword>
<proteinExistence type="predicted"/>
<evidence type="ECO:0000259" key="5">
    <source>
        <dbReference type="PROSITE" id="PS00036"/>
    </source>
</evidence>
<feature type="domain" description="BZIP" evidence="5">
    <location>
        <begin position="73"/>
        <end position="88"/>
    </location>
</feature>
<dbReference type="InterPro" id="IPR050936">
    <property type="entry name" value="AP-1-like"/>
</dbReference>
<dbReference type="GeneID" id="8441441"/>
<organism evidence="6 7">
    <name type="scientific">Uncinocarpus reesii (strain UAMH 1704)</name>
    <dbReference type="NCBI Taxonomy" id="336963"/>
    <lineage>
        <taxon>Eukaryota</taxon>
        <taxon>Fungi</taxon>
        <taxon>Dikarya</taxon>
        <taxon>Ascomycota</taxon>
        <taxon>Pezizomycotina</taxon>
        <taxon>Eurotiomycetes</taxon>
        <taxon>Eurotiomycetidae</taxon>
        <taxon>Onygenales</taxon>
        <taxon>Onygenaceae</taxon>
        <taxon>Uncinocarpus</taxon>
    </lineage>
</organism>
<dbReference type="Pfam" id="PF10297">
    <property type="entry name" value="Hap4_Hap_bind"/>
    <property type="match status" value="1"/>
</dbReference>
<keyword evidence="7" id="KW-1185">Reference proteome</keyword>
<feature type="compositionally biased region" description="Low complexity" evidence="4">
    <location>
        <begin position="1"/>
        <end position="14"/>
    </location>
</feature>
<dbReference type="SUPFAM" id="SSF57959">
    <property type="entry name" value="Leucine zipper domain"/>
    <property type="match status" value="1"/>
</dbReference>
<sequence length="468" mass="50977">MASATSTPTTSTPASPLPLAPLASRPPLVSMKPIAAAGSPAPLVQCSVTSREWVIPPRPKPGRKPATDTPPTKRKAQNRAAQRAFRERRAARVGELEEQIKNIEEENDKKEALMKVRINTLSKQLEDCRNEILWWKKRCQTLENDVSAERNSKDAAINELRTIKARNRTETVPGGCENCSSTRCQCIDDAFNVSSVSNRQGESSIPKRPNSPQQEALAKRHRVEPEIKSEPEELEIDFTSRFARQQSESEVIVLSPTPLFDPCGFCQDGTPCICAEMAADQPAEQRRPQQTNKLAPIKHLSQFTPPPSDGDVFSDSLSSLTSKPNPCANGPGTCAQCVADPRSTLFCKSLAASRAASAGTGCCGGDGSGEGCCQSRAPSQDNNEHLVLKDNPPCAPPITLSCADTFTTLSRHPNFARASDELTTWLPRLHTLPIPRGLSSSIRNRPALEVEAASVMGVLRYFDRRFAN</sequence>
<dbReference type="GO" id="GO:0001228">
    <property type="term" value="F:DNA-binding transcription activator activity, RNA polymerase II-specific"/>
    <property type="evidence" value="ECO:0007669"/>
    <property type="project" value="TreeGrafter"/>
</dbReference>
<comment type="subcellular location">
    <subcellularLocation>
        <location evidence="1">Nucleus</location>
    </subcellularLocation>
</comment>
<evidence type="ECO:0000313" key="6">
    <source>
        <dbReference type="EMBL" id="EEP78998.1"/>
    </source>
</evidence>
<evidence type="ECO:0000256" key="2">
    <source>
        <dbReference type="ARBA" id="ARBA00023242"/>
    </source>
</evidence>
<dbReference type="KEGG" id="ure:UREG_03844"/>
<dbReference type="PANTHER" id="PTHR40621">
    <property type="entry name" value="TRANSCRIPTION FACTOR KAPC-RELATED"/>
    <property type="match status" value="1"/>
</dbReference>
<reference evidence="7" key="1">
    <citation type="journal article" date="2009" name="Genome Res.">
        <title>Comparative genomic analyses of the human fungal pathogens Coccidioides and their relatives.</title>
        <authorList>
            <person name="Sharpton T.J."/>
            <person name="Stajich J.E."/>
            <person name="Rounsley S.D."/>
            <person name="Gardner M.J."/>
            <person name="Wortman J.R."/>
            <person name="Jordar V.S."/>
            <person name="Maiti R."/>
            <person name="Kodira C.D."/>
            <person name="Neafsey D.E."/>
            <person name="Zeng Q."/>
            <person name="Hung C.-Y."/>
            <person name="McMahan C."/>
            <person name="Muszewska A."/>
            <person name="Grynberg M."/>
            <person name="Mandel M.A."/>
            <person name="Kellner E.M."/>
            <person name="Barker B.M."/>
            <person name="Galgiani J.N."/>
            <person name="Orbach M.J."/>
            <person name="Kirkland T.N."/>
            <person name="Cole G.T."/>
            <person name="Henn M.R."/>
            <person name="Birren B.W."/>
            <person name="Taylor J.W."/>
        </authorList>
    </citation>
    <scope>NUCLEOTIDE SEQUENCE [LARGE SCALE GENOMIC DNA]</scope>
    <source>
        <strain evidence="7">UAMH 1704</strain>
    </source>
</reference>
<evidence type="ECO:0000313" key="7">
    <source>
        <dbReference type="Proteomes" id="UP000002058"/>
    </source>
</evidence>
<keyword evidence="2" id="KW-0539">Nucleus</keyword>
<accession>C4JLY6</accession>
<feature type="region of interest" description="Disordered" evidence="4">
    <location>
        <begin position="52"/>
        <end position="83"/>
    </location>
</feature>
<dbReference type="STRING" id="336963.C4JLY6"/>
<dbReference type="SMART" id="SM00338">
    <property type="entry name" value="BRLZ"/>
    <property type="match status" value="1"/>
</dbReference>
<dbReference type="InterPro" id="IPR046347">
    <property type="entry name" value="bZIP_sf"/>
</dbReference>
<dbReference type="Gene3D" id="1.20.5.170">
    <property type="match status" value="1"/>
</dbReference>
<protein>
    <recommendedName>
        <fullName evidence="5">BZIP domain-containing protein</fullName>
    </recommendedName>
</protein>